<keyword evidence="3" id="KW-1185">Reference proteome</keyword>
<dbReference type="OrthoDB" id="10348033at2759"/>
<feature type="compositionally biased region" description="Basic residues" evidence="1">
    <location>
        <begin position="1"/>
        <end position="10"/>
    </location>
</feature>
<reference evidence="2 3" key="1">
    <citation type="submission" date="2016-02" db="EMBL/GenBank/DDBJ databases">
        <title>Genome analysis of coral dinoflagellate symbionts highlights evolutionary adaptations to a symbiotic lifestyle.</title>
        <authorList>
            <person name="Aranda M."/>
            <person name="Li Y."/>
            <person name="Liew Y.J."/>
            <person name="Baumgarten S."/>
            <person name="Simakov O."/>
            <person name="Wilson M."/>
            <person name="Piel J."/>
            <person name="Ashoor H."/>
            <person name="Bougouffa S."/>
            <person name="Bajic V.B."/>
            <person name="Ryu T."/>
            <person name="Ravasi T."/>
            <person name="Bayer T."/>
            <person name="Micklem G."/>
            <person name="Kim H."/>
            <person name="Bhak J."/>
            <person name="Lajeunesse T.C."/>
            <person name="Voolstra C.R."/>
        </authorList>
    </citation>
    <scope>NUCLEOTIDE SEQUENCE [LARGE SCALE GENOMIC DNA]</scope>
    <source>
        <strain evidence="2 3">CCMP2467</strain>
    </source>
</reference>
<name>A0A1Q9CW59_SYMMI</name>
<dbReference type="EMBL" id="LSRX01000877">
    <property type="protein sequence ID" value="OLP87156.1"/>
    <property type="molecule type" value="Genomic_DNA"/>
</dbReference>
<feature type="region of interest" description="Disordered" evidence="1">
    <location>
        <begin position="1"/>
        <end position="58"/>
    </location>
</feature>
<gene>
    <name evidence="2" type="ORF">AK812_SmicGene31652</name>
</gene>
<dbReference type="AlphaFoldDB" id="A0A1Q9CW59"/>
<sequence length="470" mass="50565">MKVAALHHVHRSDGKVPGKDITSCQDAFSTDRRQGQSARDMMWSGGRGPTSSTSAGWRGGVRMNSLAASLEHKGCELPTGHTEAGFSFGSFRDLDHLQGMTKAACMEGFLAVLGGLSGRALAVHLSAHVGCGLGLGLVPTEAELLGIQKLPTGQAWQAVPTRLEVTYANPLDKIKARRRRFDAGDLRGDARIFGLSRWRMQQSRIWPATKVQALREQSGRAAALLTESNEARVHSEATQPDPQRFATYLITTCLQAQLYACKPHLCLVFCGDLLAYLARAPAADAWTLGPHGGQRAAEAPERGMPREARHEVEVADAWEDTQAMVWNRAHVILCHSRPLPSLCKDGIRADCSGAGNAVDSLYHSSTTASHFSTEARTEAGVAETGAYARHEPSKPRFEANLASQDVDLGLCSLHGNVENRSTNVHRLPGCNAARPGLGYSVTAQKGPKELSMALQSCRGPGLLPKMNVVT</sequence>
<accession>A0A1Q9CW59</accession>
<comment type="caution">
    <text evidence="2">The sequence shown here is derived from an EMBL/GenBank/DDBJ whole genome shotgun (WGS) entry which is preliminary data.</text>
</comment>
<evidence type="ECO:0000313" key="2">
    <source>
        <dbReference type="EMBL" id="OLP87156.1"/>
    </source>
</evidence>
<evidence type="ECO:0000256" key="1">
    <source>
        <dbReference type="SAM" id="MobiDB-lite"/>
    </source>
</evidence>
<evidence type="ECO:0000313" key="3">
    <source>
        <dbReference type="Proteomes" id="UP000186817"/>
    </source>
</evidence>
<dbReference type="Proteomes" id="UP000186817">
    <property type="component" value="Unassembled WGS sequence"/>
</dbReference>
<organism evidence="2 3">
    <name type="scientific">Symbiodinium microadriaticum</name>
    <name type="common">Dinoflagellate</name>
    <name type="synonym">Zooxanthella microadriatica</name>
    <dbReference type="NCBI Taxonomy" id="2951"/>
    <lineage>
        <taxon>Eukaryota</taxon>
        <taxon>Sar</taxon>
        <taxon>Alveolata</taxon>
        <taxon>Dinophyceae</taxon>
        <taxon>Suessiales</taxon>
        <taxon>Symbiodiniaceae</taxon>
        <taxon>Symbiodinium</taxon>
    </lineage>
</organism>
<protein>
    <submittedName>
        <fullName evidence="2">Uncharacterized protein</fullName>
    </submittedName>
</protein>
<proteinExistence type="predicted"/>